<evidence type="ECO:0000259" key="3">
    <source>
        <dbReference type="Pfam" id="PF17390"/>
    </source>
</evidence>
<organism evidence="4 5">
    <name type="scientific">Friedmanniomyces simplex</name>
    <dbReference type="NCBI Taxonomy" id="329884"/>
    <lineage>
        <taxon>Eukaryota</taxon>
        <taxon>Fungi</taxon>
        <taxon>Dikarya</taxon>
        <taxon>Ascomycota</taxon>
        <taxon>Pezizomycotina</taxon>
        <taxon>Dothideomycetes</taxon>
        <taxon>Dothideomycetidae</taxon>
        <taxon>Mycosphaerellales</taxon>
        <taxon>Teratosphaeriaceae</taxon>
        <taxon>Friedmanniomyces</taxon>
    </lineage>
</organism>
<dbReference type="Gene3D" id="2.60.120.200">
    <property type="match status" value="1"/>
</dbReference>
<dbReference type="SUPFAM" id="SSF48208">
    <property type="entry name" value="Six-hairpin glycosidases"/>
    <property type="match status" value="1"/>
</dbReference>
<sequence length="840" mass="90833">MKLIHAYSLFLSCVSALPSSSSALQKSSYNENSDIPAQYALGTAPTLGGLRNYGGQITLTPSSPVLTLKYAHEAAGIPFIEIESGQGQIEIKYTEDFYGLDQPYGDGPWVFVNSLSNTFRTETFNVTGPGRIQSSLLQGGQRWQTITLLTNDSICLSQVGFVPTVEINPIESLPGAFSASDGSLTGLWDLGARAVRAACVDAGSQPASWNITAEGALIPGQFPAPCVFGNEYSNYTMSFMTKIARGGTGWRVGTSNVRAAPYFVLTSDYPNGSTFVNTNRTLLPPNTIVAGFGCSIVNQTLLPSDTDTHHPLPMSISENEWYNITTTINGTGFEIYINGTLGAFVTGSATGTWAFGPFSDQVAYVKDVIVTDTANGTILYQNDFMSEDVLVQYGVHSNYYNVCLDGAKRDRVIWIGDFAHTARSIAASTYRTDYILGMIQNAFIWQLTTGNNSGLIATQATLGTSSEYKDYYFPGAYGITDYQLFFLLTLGDYYRLTNDLATMQKYWNQTKDLVAVMETYIDPYSGLLGTSYDSDYFTAQGTLNATAPTALFVLALRQLMDVGTAVDDTATVDAFNTTANGMADAINTLLWNPSLGTYGISITEPNDFSLVAIAFTIRAGVANATRAASSIAALPSLFLTIGYKDTSSAANSNTTQLSPNTQGFLLESLMIANATLGIQTLDVARTMLETFWPKMLEQGPYYTGASWEYVFPDGSPGIYLFTSLNHPWGSAPTYVLTEYVLGVQPAEPGYTKWAFAPLVYGLGLKWVKGTVPTPQGDIFAEWRMDGSKIKLTFEGPEGTTGVVNGDWLVGKWSVNGMMTMLNGTYDIVGGTKYIMVSSGK</sequence>
<name>A0A4U0W6W8_9PEZI</name>
<dbReference type="Proteomes" id="UP000309340">
    <property type="component" value="Unassembled WGS sequence"/>
</dbReference>
<dbReference type="AlphaFoldDB" id="A0A4U0W6W8"/>
<keyword evidence="1" id="KW-0732">Signal</keyword>
<dbReference type="InterPro" id="IPR012341">
    <property type="entry name" value="6hp_glycosidase-like_sf"/>
</dbReference>
<dbReference type="InterPro" id="IPR035398">
    <property type="entry name" value="Bac_rhamnosid_C"/>
</dbReference>
<keyword evidence="5" id="KW-1185">Reference proteome</keyword>
<dbReference type="InterPro" id="IPR008928">
    <property type="entry name" value="6-hairpin_glycosidase_sf"/>
</dbReference>
<feature type="signal peptide" evidence="1">
    <location>
        <begin position="1"/>
        <end position="16"/>
    </location>
</feature>
<dbReference type="InterPro" id="IPR035396">
    <property type="entry name" value="Bac_rhamnosid6H"/>
</dbReference>
<evidence type="ECO:0000259" key="2">
    <source>
        <dbReference type="Pfam" id="PF17389"/>
    </source>
</evidence>
<feature type="domain" description="Alpha-L-rhamnosidase six-hairpin glycosidase" evidence="2">
    <location>
        <begin position="390"/>
        <end position="602"/>
    </location>
</feature>
<dbReference type="PANTHER" id="PTHR34987:SF4">
    <property type="entry name" value="ALPHA-L-RHAMNOSIDASE C-TERMINAL DOMAIN-CONTAINING PROTEIN"/>
    <property type="match status" value="1"/>
</dbReference>
<dbReference type="Gene3D" id="2.60.420.10">
    <property type="entry name" value="Maltose phosphorylase, domain 3"/>
    <property type="match status" value="1"/>
</dbReference>
<dbReference type="Pfam" id="PF17390">
    <property type="entry name" value="Bac_rhamnosid_C"/>
    <property type="match status" value="1"/>
</dbReference>
<evidence type="ECO:0000256" key="1">
    <source>
        <dbReference type="SAM" id="SignalP"/>
    </source>
</evidence>
<evidence type="ECO:0000313" key="5">
    <source>
        <dbReference type="Proteomes" id="UP000309340"/>
    </source>
</evidence>
<gene>
    <name evidence="4" type="ORF">B0A55_13698</name>
</gene>
<dbReference type="PANTHER" id="PTHR34987">
    <property type="entry name" value="C, PUTATIVE (AFU_ORTHOLOGUE AFUA_3G02880)-RELATED"/>
    <property type="match status" value="1"/>
</dbReference>
<dbReference type="Pfam" id="PF17389">
    <property type="entry name" value="Bac_rhamnosid6H"/>
    <property type="match status" value="1"/>
</dbReference>
<comment type="caution">
    <text evidence="4">The sequence shown here is derived from an EMBL/GenBank/DDBJ whole genome shotgun (WGS) entry which is preliminary data.</text>
</comment>
<protein>
    <recommendedName>
        <fullName evidence="6">Alpha-L-rhamnosidase six-hairpin glycosidase domain-containing protein</fullName>
    </recommendedName>
</protein>
<reference evidence="4 5" key="1">
    <citation type="submission" date="2017-03" db="EMBL/GenBank/DDBJ databases">
        <title>Genomes of endolithic fungi from Antarctica.</title>
        <authorList>
            <person name="Coleine C."/>
            <person name="Masonjones S."/>
            <person name="Stajich J.E."/>
        </authorList>
    </citation>
    <scope>NUCLEOTIDE SEQUENCE [LARGE SCALE GENOMIC DNA]</scope>
    <source>
        <strain evidence="4 5">CCFEE 5184</strain>
    </source>
</reference>
<proteinExistence type="predicted"/>
<accession>A0A4U0W6W8</accession>
<dbReference type="GO" id="GO:0005975">
    <property type="term" value="P:carbohydrate metabolic process"/>
    <property type="evidence" value="ECO:0007669"/>
    <property type="project" value="InterPro"/>
</dbReference>
<evidence type="ECO:0008006" key="6">
    <source>
        <dbReference type="Google" id="ProtNLM"/>
    </source>
</evidence>
<dbReference type="EMBL" id="NAJQ01001485">
    <property type="protein sequence ID" value="TKA58230.1"/>
    <property type="molecule type" value="Genomic_DNA"/>
</dbReference>
<dbReference type="GO" id="GO:0003824">
    <property type="term" value="F:catalytic activity"/>
    <property type="evidence" value="ECO:0007669"/>
    <property type="project" value="UniProtKB-ARBA"/>
</dbReference>
<dbReference type="Gene3D" id="1.50.10.10">
    <property type="match status" value="1"/>
</dbReference>
<feature type="chain" id="PRO_5020952205" description="Alpha-L-rhamnosidase six-hairpin glycosidase domain-containing protein" evidence="1">
    <location>
        <begin position="17"/>
        <end position="840"/>
    </location>
</feature>
<feature type="domain" description="Alpha-L-rhamnosidase C-terminal" evidence="3">
    <location>
        <begin position="742"/>
        <end position="803"/>
    </location>
</feature>
<evidence type="ECO:0000313" key="4">
    <source>
        <dbReference type="EMBL" id="TKA58230.1"/>
    </source>
</evidence>
<dbReference type="OrthoDB" id="3936424at2759"/>
<dbReference type="STRING" id="329884.A0A4U0W6W8"/>